<sequence>MTAQTEDLWEQALRKLPQEDQDRVKEAKLTGSRLLTLNLIRESAEKAKQQCKEEGWTIRRTSSGREIKLRSLLEKISSWVSELVKIVDVGVAFDGSGHAAAPWGAVKFLIDVATSSINLFTDLAEGIELTCQLIARYAVIERLYLLDDLETTPKLMEHIVKLYTSVLSYLAQAKKYFTGGTLKQLGHGLVESLTKRYEGMRAMMSETEIERWLKLADTQLGTGKTSLVSLVLQRLQAYGNSCPLAFCYCSRDAERARPDKIIGALLKQLTGSSSTEPVRRPVAIEYGKRKAAADMDGQQPEPLNVEDCQNLIIELCKDNPAFIVVDALDECDENIVHELLEALDIIAHQSKQIVKIFLSSREELDIAQHIQHSKFIKSLVVAEKNQEDINTFVEAEVNRLTKSKRLLRGSLTKHENKKLREETIEELKKGACGMFRWVSMSLEALQSFKHRHDFKNALGNLPPKLFDLYGIIYKEVKESGDYASSLAVTTLTLLLHGRPLSTDELLAAVSEHLLDDNQADPLSLSSGSEDSAYSVSSPEVLDICRNFVAVDEKEQILRFAHPSVANFLEKHTDYSPVASHSRLLKRCLNELTTPTPITEHTNHRGLFYEYAADCWLVHYDKVHAEKLGDTLQGKLNDFLFQGTGIEPSPSYKLWLETRDGCFKRRMFDDEAVEFTYVTTLSNAVALAASCGFKSLMEDTMQREGFNPNELYAGYETPLHLAARNLKEDVSIVELLLSRGALPNTRNLSGETPLISATHRGFEHIVNHLLAIPGVDANIADEQGLTPLHHACSNFGRKKDGSHARIARSLLKRTEVDPTYMTNDGKTALCFAASEGPASLVAEMLEMDGIDVNSPTAYDSTPLHHAVAHADLDTLNVFLRRAEINRNSRDHLGRTPLFWAVEWRRVDQVKLLVKDVAVDPNIPDNDGATPVHRAVRWCHVVIIGILLGRDDVDPNIQAQAIRGDTPLMQSIIYKDKSIVRQLLDDARVKVDLQNNDGETALHIAVKLFDESLVKTLLDHGAKVNISDKQGRTPILLAAGDAHLEALREELETVDADVPLGKELRIAVKRSNKWLVKVLLDHGAKVDIQDNDGRTPISLAAGDGHLEAVKELVRMDCVDIDLADNNGWKPLHWAQKNGHDDVVSLLNNRKHNSGEASTR</sequence>
<comment type="caution">
    <text evidence="6">The sequence shown here is derived from an EMBL/GenBank/DDBJ whole genome shotgun (WGS) entry which is preliminary data.</text>
</comment>
<dbReference type="InterPro" id="IPR036770">
    <property type="entry name" value="Ankyrin_rpt-contain_sf"/>
</dbReference>
<dbReference type="Pfam" id="PF12796">
    <property type="entry name" value="Ank_2"/>
    <property type="match status" value="4"/>
</dbReference>
<evidence type="ECO:0000256" key="2">
    <source>
        <dbReference type="ARBA" id="ARBA00023043"/>
    </source>
</evidence>
<dbReference type="InterPro" id="IPR027417">
    <property type="entry name" value="P-loop_NTPase"/>
</dbReference>
<feature type="domain" description="Nephrocystin 3-like N-terminal" evidence="5">
    <location>
        <begin position="219"/>
        <end position="361"/>
    </location>
</feature>
<dbReference type="InterPro" id="IPR056125">
    <property type="entry name" value="DUF7708"/>
</dbReference>
<evidence type="ECO:0000256" key="3">
    <source>
        <dbReference type="PROSITE-ProRule" id="PRU00023"/>
    </source>
</evidence>
<dbReference type="InterPro" id="IPR002110">
    <property type="entry name" value="Ankyrin_rpt"/>
</dbReference>
<evidence type="ECO:0000259" key="5">
    <source>
        <dbReference type="Pfam" id="PF24883"/>
    </source>
</evidence>
<protein>
    <submittedName>
        <fullName evidence="6">Uncharacterized protein</fullName>
    </submittedName>
</protein>
<dbReference type="SUPFAM" id="SSF48403">
    <property type="entry name" value="Ankyrin repeat"/>
    <property type="match status" value="2"/>
</dbReference>
<dbReference type="Gene3D" id="1.25.40.20">
    <property type="entry name" value="Ankyrin repeat-containing domain"/>
    <property type="match status" value="3"/>
</dbReference>
<feature type="repeat" description="ANK" evidence="3">
    <location>
        <begin position="1062"/>
        <end position="1089"/>
    </location>
</feature>
<keyword evidence="7" id="KW-1185">Reference proteome</keyword>
<evidence type="ECO:0000259" key="4">
    <source>
        <dbReference type="Pfam" id="PF24809"/>
    </source>
</evidence>
<feature type="repeat" description="ANK" evidence="3">
    <location>
        <begin position="823"/>
        <end position="856"/>
    </location>
</feature>
<evidence type="ECO:0000256" key="1">
    <source>
        <dbReference type="ARBA" id="ARBA00022737"/>
    </source>
</evidence>
<feature type="repeat" description="ANK" evidence="3">
    <location>
        <begin position="1090"/>
        <end position="1123"/>
    </location>
</feature>
<evidence type="ECO:0000313" key="7">
    <source>
        <dbReference type="Proteomes" id="UP000781932"/>
    </source>
</evidence>
<name>A0A9P6I784_9PEZI</name>
<dbReference type="PANTHER" id="PTHR24198:SF165">
    <property type="entry name" value="ANKYRIN REPEAT-CONTAINING PROTEIN-RELATED"/>
    <property type="match status" value="1"/>
</dbReference>
<dbReference type="SMART" id="SM00248">
    <property type="entry name" value="ANK"/>
    <property type="match status" value="12"/>
</dbReference>
<proteinExistence type="predicted"/>
<feature type="repeat" description="ANK" evidence="3">
    <location>
        <begin position="713"/>
        <end position="747"/>
    </location>
</feature>
<reference evidence="6" key="2">
    <citation type="submission" date="2020-11" db="EMBL/GenBank/DDBJ databases">
        <title>Whole genome sequencing of Colletotrichum sp.</title>
        <authorList>
            <person name="Li H."/>
        </authorList>
    </citation>
    <scope>NUCLEOTIDE SEQUENCE</scope>
    <source>
        <strain evidence="6">CkLH20</strain>
    </source>
</reference>
<organism evidence="6 7">
    <name type="scientific">Colletotrichum karsti</name>
    <dbReference type="NCBI Taxonomy" id="1095194"/>
    <lineage>
        <taxon>Eukaryota</taxon>
        <taxon>Fungi</taxon>
        <taxon>Dikarya</taxon>
        <taxon>Ascomycota</taxon>
        <taxon>Pezizomycotina</taxon>
        <taxon>Sordariomycetes</taxon>
        <taxon>Hypocreomycetidae</taxon>
        <taxon>Glomerellales</taxon>
        <taxon>Glomerellaceae</taxon>
        <taxon>Colletotrichum</taxon>
        <taxon>Colletotrichum boninense species complex</taxon>
    </lineage>
</organism>
<dbReference type="Pfam" id="PF24809">
    <property type="entry name" value="DUF7708"/>
    <property type="match status" value="1"/>
</dbReference>
<dbReference type="GeneID" id="62161012"/>
<dbReference type="AlphaFoldDB" id="A0A9P6I784"/>
<dbReference type="PANTHER" id="PTHR24198">
    <property type="entry name" value="ANKYRIN REPEAT AND PROTEIN KINASE DOMAIN-CONTAINING PROTEIN"/>
    <property type="match status" value="1"/>
</dbReference>
<dbReference type="EMBL" id="JAATWM020000014">
    <property type="protein sequence ID" value="KAF9877519.1"/>
    <property type="molecule type" value="Genomic_DNA"/>
</dbReference>
<dbReference type="PROSITE" id="PS50297">
    <property type="entry name" value="ANK_REP_REGION"/>
    <property type="match status" value="3"/>
</dbReference>
<keyword evidence="2 3" id="KW-0040">ANK repeat</keyword>
<feature type="domain" description="DUF7708" evidence="4">
    <location>
        <begin position="72"/>
        <end position="201"/>
    </location>
</feature>
<dbReference type="Proteomes" id="UP000781932">
    <property type="component" value="Unassembled WGS sequence"/>
</dbReference>
<dbReference type="RefSeq" id="XP_038746980.1">
    <property type="nucleotide sequence ID" value="XM_038887938.1"/>
</dbReference>
<reference evidence="6" key="1">
    <citation type="submission" date="2020-03" db="EMBL/GenBank/DDBJ databases">
        <authorList>
            <person name="He L."/>
        </authorList>
    </citation>
    <scope>NUCLEOTIDE SEQUENCE</scope>
    <source>
        <strain evidence="6">CkLH20</strain>
    </source>
</reference>
<dbReference type="Gene3D" id="3.40.50.300">
    <property type="entry name" value="P-loop containing nucleotide triphosphate hydrolases"/>
    <property type="match status" value="1"/>
</dbReference>
<dbReference type="InterPro" id="IPR056884">
    <property type="entry name" value="NPHP3-like_N"/>
</dbReference>
<dbReference type="SUPFAM" id="SSF52540">
    <property type="entry name" value="P-loop containing nucleoside triphosphate hydrolases"/>
    <property type="match status" value="1"/>
</dbReference>
<gene>
    <name evidence="6" type="ORF">CkaCkLH20_05219</name>
</gene>
<keyword evidence="1" id="KW-0677">Repeat</keyword>
<dbReference type="OrthoDB" id="7464126at2759"/>
<accession>A0A9P6I784</accession>
<dbReference type="Pfam" id="PF24883">
    <property type="entry name" value="NPHP3_N"/>
    <property type="match status" value="1"/>
</dbReference>
<evidence type="ECO:0000313" key="6">
    <source>
        <dbReference type="EMBL" id="KAF9877519.1"/>
    </source>
</evidence>
<dbReference type="PROSITE" id="PS50088">
    <property type="entry name" value="ANK_REPEAT"/>
    <property type="match status" value="5"/>
</dbReference>
<feature type="repeat" description="ANK" evidence="3">
    <location>
        <begin position="995"/>
        <end position="1027"/>
    </location>
</feature>